<dbReference type="EMBL" id="RFLX01000023">
    <property type="protein sequence ID" value="RMI19169.1"/>
    <property type="molecule type" value="Genomic_DNA"/>
</dbReference>
<dbReference type="Proteomes" id="UP000274097">
    <property type="component" value="Unassembled WGS sequence"/>
</dbReference>
<dbReference type="InParanoid" id="A0A3A9J9M6"/>
<dbReference type="Proteomes" id="UP000278036">
    <property type="component" value="Unassembled WGS sequence"/>
</dbReference>
<organism evidence="1 4">
    <name type="scientific">Teichococcus wenyumeiae</name>
    <dbReference type="NCBI Taxonomy" id="2478470"/>
    <lineage>
        <taxon>Bacteria</taxon>
        <taxon>Pseudomonadati</taxon>
        <taxon>Pseudomonadota</taxon>
        <taxon>Alphaproteobacteria</taxon>
        <taxon>Acetobacterales</taxon>
        <taxon>Roseomonadaceae</taxon>
        <taxon>Roseomonas</taxon>
    </lineage>
</organism>
<reference evidence="1 4" key="1">
    <citation type="submission" date="2018-09" db="EMBL/GenBank/DDBJ databases">
        <title>Roseomonas sp. nov., isolated from feces of Tibetan antelopes in the Qinghai-Tibet plateau, China.</title>
        <authorList>
            <person name="Tian Z."/>
        </authorList>
    </citation>
    <scope>NUCLEOTIDE SEQUENCE [LARGE SCALE GENOMIC DNA]</scope>
    <source>
        <strain evidence="2 3">Z23</strain>
        <strain evidence="1 4">Z24</strain>
    </source>
</reference>
<gene>
    <name evidence="1" type="ORF">D6Z83_25490</name>
    <name evidence="2" type="ORF">EBE87_21330</name>
</gene>
<evidence type="ECO:0000313" key="1">
    <source>
        <dbReference type="EMBL" id="RKK01335.1"/>
    </source>
</evidence>
<dbReference type="EMBL" id="RAQU01000290">
    <property type="protein sequence ID" value="RKK01335.1"/>
    <property type="molecule type" value="Genomic_DNA"/>
</dbReference>
<protein>
    <recommendedName>
        <fullName evidence="5">Lipoprotein</fullName>
    </recommendedName>
</protein>
<proteinExistence type="predicted"/>
<accession>A0A3A9J9M6</accession>
<comment type="caution">
    <text evidence="1">The sequence shown here is derived from an EMBL/GenBank/DDBJ whole genome shotgun (WGS) entry which is preliminary data.</text>
</comment>
<evidence type="ECO:0008006" key="5">
    <source>
        <dbReference type="Google" id="ProtNLM"/>
    </source>
</evidence>
<evidence type="ECO:0000313" key="2">
    <source>
        <dbReference type="EMBL" id="RMI19169.1"/>
    </source>
</evidence>
<sequence length="60" mass="6441">MPGLGRMLALAALGVGLCGCVVYPADYYGPPPHHHQHGYYAPPPPPPGPPPGWYGPRPWR</sequence>
<dbReference type="PROSITE" id="PS51257">
    <property type="entry name" value="PROKAR_LIPOPROTEIN"/>
    <property type="match status" value="1"/>
</dbReference>
<evidence type="ECO:0000313" key="4">
    <source>
        <dbReference type="Proteomes" id="UP000278036"/>
    </source>
</evidence>
<name>A0A3A9J9M6_9PROT</name>
<keyword evidence="3" id="KW-1185">Reference proteome</keyword>
<dbReference type="AlphaFoldDB" id="A0A3A9J9M6"/>
<evidence type="ECO:0000313" key="3">
    <source>
        <dbReference type="Proteomes" id="UP000274097"/>
    </source>
</evidence>